<dbReference type="GO" id="GO:0007165">
    <property type="term" value="P:signal transduction"/>
    <property type="evidence" value="ECO:0007669"/>
    <property type="project" value="InterPro"/>
</dbReference>
<dbReference type="SUPFAM" id="SSF52200">
    <property type="entry name" value="Toll/Interleukin receptor TIR domain"/>
    <property type="match status" value="1"/>
</dbReference>
<sequence>MPPVAAATTLRGALLVLGTNDKDDPQWLDAVNRRLGAVLTGMNISTSMHGIFGWIMPGSPVGGRVLGARQRAVEPLPSLSTGRVRLEVVTSVHTVTVALAFFDVLRSAVADPLSLQAPAEWHQEDHSLVVHLYSDSLPPPSASRDFQAHLADVRRWAADRFERISRVLHGALRTPASEFASTVVEKYAASFLALTTAVPEFVVWVSPSDPNATSGLTHWLSSWHVRREGPLGVLGDVNRAALRQDTPDLPSIDRLYVSPAFRVTAAGPSARLVDDGWWTTEVPLRNDFELMLAGHLSSPLGISAPLLVIGDTGSGKSTVAKVLAAAPPIGDAAVVRVPLRDVAPDRAVADEVDRVLRGLTGGALTWADLADRVPVVVLDGLDELEADRDYLEAVFDFQRIEAARGRPTAVVVTSQTSFVDRSFLPDGTRVVRLEPFDEARVRAWVDRWNEATADTPRRRLPMQAMLARMPLASRPQLLFLAACHLTDPTVPEQKPGFSTTALLEQLAELHARRTGSDSKSLALAEVETFFRHREWRDLVGLLSVRRTRSGPLADYQIASFLLEELSAQPDGDDLARLLPLRSLASRPAILEMLVVLADEMHAGKRFQLARGLSAKIQQVTRPAMYRQNLQLLLSAVGPGSVKQESGRSGVEFVHRSLEVGTTAIGQLTWSADGGLVSAISGDRLTFLDVAGEIAEVVENRPKARDVAWHPTRPVAAIVEANHVVVAGFDGRFARELCRVRSGTRVSWSPDGSTLALLDRRSLRLVDAATGVSLGEHIFAEAGQEGRAYLPAPRWTKNGQHIVVVRRTFLLRTVVHLVRAEDLVRVWSSRPNGEMLDFAPSDDNLRGAFVSRSESAVRVLDIRKRLTVAVLNEHTAPILSAKFSPDGSLLATLSQDNTARLWRTRDWQCVATIERTNVERRGGLAFHPTEPLLAIKDGATFDVVRLHRDVLDSAVLAKTARRYTNAKVVLVGDTGVGKSGLGLVLSGKPFEPTESTHGRNVWTFEKAHATLSSGDVHTRETLLWDLAGQPGYRMVHQLHLNEVAVALVVFDARSETDPFAGVQYWSRALAQAQRLDGAEGVRMRTFLVAARADRGTVAVSRERIQETMKTLGFDRYVETSAKEGWGVEDLVREVREGIDWDELPVVSSTELFEAIKDFVVEEKQYGRVLTTVDDLAHSFRRTQLDTTSVEELVDRFSACVGRLESVGVVRRLSFGDHVLLRPELLDSYASSLVQAAKDEPDGLGFVREDDALEGRFRLPADERLTNQEQERILLNAVVQELLRREIALREVTDREVDLIFPSQFTRERPDAPRLPGQDVVFTFDGPLYSIYSTLAVRLSHSRFFERHEMWHNSATYLADAGGTCGIAIREVEEGRGELALFYDEAASPIVRRQFEAYVVEHLEQRAGDVEQRRVRRCGSCDYAVTDEVVQLRLDRGMTTVTCQLCDGVVQLVDEEQADVRPVVEEMNSHADAQRDQDVTAVTLKGKRDDGAYDVFLCHNEQDKPLVLELATRLEARGLLPWLDVHDIKPGSHWQVAMAEGIAASRAAAVIIGPGGRGRWREAEMELIQDLALGTDKPVIPVILDGTDGEPDFPGFLRIRSAVDMRKPYPDPFEQLVWGITGEQQRWS</sequence>
<dbReference type="PROSITE" id="PS50104">
    <property type="entry name" value="TIR"/>
    <property type="match status" value="1"/>
</dbReference>
<dbReference type="RefSeq" id="WP_090050664.1">
    <property type="nucleotide sequence ID" value="NZ_FNCC01000007.1"/>
</dbReference>
<dbReference type="SUPFAM" id="SSF82171">
    <property type="entry name" value="DPP6 N-terminal domain-like"/>
    <property type="match status" value="1"/>
</dbReference>
<dbReference type="PROSITE" id="PS50294">
    <property type="entry name" value="WD_REPEATS_REGION"/>
    <property type="match status" value="1"/>
</dbReference>
<dbReference type="InterPro" id="IPR027417">
    <property type="entry name" value="P-loop_NTPase"/>
</dbReference>
<dbReference type="InterPro" id="IPR035897">
    <property type="entry name" value="Toll_tir_struct_dom_sf"/>
</dbReference>
<dbReference type="SUPFAM" id="SSF52540">
    <property type="entry name" value="P-loop containing nucleoside triphosphate hydrolases"/>
    <property type="match status" value="2"/>
</dbReference>
<dbReference type="GO" id="GO:0003924">
    <property type="term" value="F:GTPase activity"/>
    <property type="evidence" value="ECO:0007669"/>
    <property type="project" value="InterPro"/>
</dbReference>
<keyword evidence="4" id="KW-1185">Reference proteome</keyword>
<dbReference type="PROSITE" id="PS50082">
    <property type="entry name" value="WD_REPEATS_2"/>
    <property type="match status" value="1"/>
</dbReference>
<dbReference type="Pfam" id="PF13676">
    <property type="entry name" value="TIR_2"/>
    <property type="match status" value="1"/>
</dbReference>
<evidence type="ECO:0000313" key="3">
    <source>
        <dbReference type="EMBL" id="SDG31572.1"/>
    </source>
</evidence>
<keyword evidence="1" id="KW-0853">WD repeat</keyword>
<proteinExistence type="predicted"/>
<dbReference type="SMART" id="SM00320">
    <property type="entry name" value="WD40"/>
    <property type="match status" value="2"/>
</dbReference>
<dbReference type="InterPro" id="IPR000157">
    <property type="entry name" value="TIR_dom"/>
</dbReference>
<gene>
    <name evidence="3" type="ORF">SAMN05216553_10782</name>
</gene>
<dbReference type="Gene3D" id="2.130.10.10">
    <property type="entry name" value="YVTN repeat-like/Quinoprotein amine dehydrogenase"/>
    <property type="match status" value="2"/>
</dbReference>
<dbReference type="PRINTS" id="PR00449">
    <property type="entry name" value="RASTRNSFRMNG"/>
</dbReference>
<dbReference type="EMBL" id="FNCC01000007">
    <property type="protein sequence ID" value="SDG31572.1"/>
    <property type="molecule type" value="Genomic_DNA"/>
</dbReference>
<dbReference type="Proteomes" id="UP000199623">
    <property type="component" value="Unassembled WGS sequence"/>
</dbReference>
<evidence type="ECO:0000259" key="2">
    <source>
        <dbReference type="PROSITE" id="PS50104"/>
    </source>
</evidence>
<protein>
    <submittedName>
        <fullName evidence="3">WD40 repeat</fullName>
    </submittedName>
</protein>
<dbReference type="InterPro" id="IPR050209">
    <property type="entry name" value="Rab_GTPases_membrane_traffic"/>
</dbReference>
<dbReference type="Pfam" id="PF00071">
    <property type="entry name" value="Ras"/>
    <property type="match status" value="1"/>
</dbReference>
<dbReference type="GO" id="GO:0005525">
    <property type="term" value="F:GTP binding"/>
    <property type="evidence" value="ECO:0007669"/>
    <property type="project" value="InterPro"/>
</dbReference>
<reference evidence="4" key="1">
    <citation type="submission" date="2016-10" db="EMBL/GenBank/DDBJ databases">
        <authorList>
            <person name="Varghese N."/>
            <person name="Submissions S."/>
        </authorList>
    </citation>
    <scope>NUCLEOTIDE SEQUENCE [LARGE SCALE GENOMIC DNA]</scope>
    <source>
        <strain evidence="4">CGMCC 4.3506</strain>
    </source>
</reference>
<dbReference type="Pfam" id="PF00400">
    <property type="entry name" value="WD40"/>
    <property type="match status" value="1"/>
</dbReference>
<organism evidence="3 4">
    <name type="scientific">Lentzea fradiae</name>
    <dbReference type="NCBI Taxonomy" id="200378"/>
    <lineage>
        <taxon>Bacteria</taxon>
        <taxon>Bacillati</taxon>
        <taxon>Actinomycetota</taxon>
        <taxon>Actinomycetes</taxon>
        <taxon>Pseudonocardiales</taxon>
        <taxon>Pseudonocardiaceae</taxon>
        <taxon>Lentzea</taxon>
    </lineage>
</organism>
<dbReference type="InterPro" id="IPR001680">
    <property type="entry name" value="WD40_rpt"/>
</dbReference>
<feature type="domain" description="TIR" evidence="2">
    <location>
        <begin position="1489"/>
        <end position="1623"/>
    </location>
</feature>
<dbReference type="STRING" id="200378.SAMN05216553_10782"/>
<dbReference type="PROSITE" id="PS51419">
    <property type="entry name" value="RAB"/>
    <property type="match status" value="1"/>
</dbReference>
<dbReference type="InterPro" id="IPR015943">
    <property type="entry name" value="WD40/YVTN_repeat-like_dom_sf"/>
</dbReference>
<dbReference type="PANTHER" id="PTHR47979">
    <property type="entry name" value="DRAB11-RELATED"/>
    <property type="match status" value="1"/>
</dbReference>
<evidence type="ECO:0000313" key="4">
    <source>
        <dbReference type="Proteomes" id="UP000199623"/>
    </source>
</evidence>
<dbReference type="Gene3D" id="3.40.50.300">
    <property type="entry name" value="P-loop containing nucleotide triphosphate hydrolases"/>
    <property type="match status" value="2"/>
</dbReference>
<dbReference type="InterPro" id="IPR001806">
    <property type="entry name" value="Small_GTPase"/>
</dbReference>
<accession>A0A1G7T914</accession>
<dbReference type="OrthoDB" id="498873at2"/>
<evidence type="ECO:0000256" key="1">
    <source>
        <dbReference type="PROSITE-ProRule" id="PRU00221"/>
    </source>
</evidence>
<dbReference type="InterPro" id="IPR025662">
    <property type="entry name" value="Sigma_54_int_dom_ATP-bd_1"/>
</dbReference>
<dbReference type="Gene3D" id="3.40.50.10140">
    <property type="entry name" value="Toll/interleukin-1 receptor homology (TIR) domain"/>
    <property type="match status" value="1"/>
</dbReference>
<dbReference type="SMART" id="SM00175">
    <property type="entry name" value="RAB"/>
    <property type="match status" value="1"/>
</dbReference>
<dbReference type="PROSITE" id="PS00675">
    <property type="entry name" value="SIGMA54_INTERACT_1"/>
    <property type="match status" value="1"/>
</dbReference>
<dbReference type="InterPro" id="IPR054567">
    <property type="entry name" value="NNH7"/>
</dbReference>
<name>A0A1G7T914_9PSEU</name>
<feature type="repeat" description="WD" evidence="1">
    <location>
        <begin position="870"/>
        <end position="911"/>
    </location>
</feature>
<dbReference type="Pfam" id="PF22738">
    <property type="entry name" value="NNH7"/>
    <property type="match status" value="1"/>
</dbReference>